<organism evidence="1 2">
    <name type="scientific">Suttonella indologenes</name>
    <dbReference type="NCBI Taxonomy" id="13276"/>
    <lineage>
        <taxon>Bacteria</taxon>
        <taxon>Pseudomonadati</taxon>
        <taxon>Pseudomonadota</taxon>
        <taxon>Gammaproteobacteria</taxon>
        <taxon>Cardiobacteriales</taxon>
        <taxon>Cardiobacteriaceae</taxon>
        <taxon>Suttonella</taxon>
    </lineage>
</organism>
<proteinExistence type="predicted"/>
<evidence type="ECO:0000313" key="2">
    <source>
        <dbReference type="Proteomes" id="UP000254575"/>
    </source>
</evidence>
<keyword evidence="2" id="KW-1185">Reference proteome</keyword>
<dbReference type="EMBL" id="UHIA01000003">
    <property type="protein sequence ID" value="SUO92150.1"/>
    <property type="molecule type" value="Genomic_DNA"/>
</dbReference>
<dbReference type="OrthoDB" id="9816400at2"/>
<accession>A0A380MIN7</accession>
<gene>
    <name evidence="1" type="ORF">NCTC10717_00399</name>
</gene>
<evidence type="ECO:0000313" key="1">
    <source>
        <dbReference type="EMBL" id="SUO92150.1"/>
    </source>
</evidence>
<protein>
    <submittedName>
        <fullName evidence="1">Uncharacterized protein</fullName>
    </submittedName>
</protein>
<dbReference type="Proteomes" id="UP000254575">
    <property type="component" value="Unassembled WGS sequence"/>
</dbReference>
<dbReference type="AlphaFoldDB" id="A0A380MIN7"/>
<name>A0A380MIN7_9GAMM</name>
<sequence length="90" mass="9918">MNAAVLGQSFSDFQKASGALQQDGKTGVVLHTITGKTYGTAPMYGELPYQYYKSKYGYELGLEKIETEKRLKNLIPNKVPTVGELFNAIP</sequence>
<dbReference type="RefSeq" id="WP_115217696.1">
    <property type="nucleotide sequence ID" value="NZ_UHIA01000003.1"/>
</dbReference>
<reference evidence="1 2" key="1">
    <citation type="submission" date="2018-06" db="EMBL/GenBank/DDBJ databases">
        <authorList>
            <consortium name="Pathogen Informatics"/>
            <person name="Doyle S."/>
        </authorList>
    </citation>
    <scope>NUCLEOTIDE SEQUENCE [LARGE SCALE GENOMIC DNA]</scope>
    <source>
        <strain evidence="1 2">NCTC10717</strain>
    </source>
</reference>